<proteinExistence type="predicted"/>
<evidence type="ECO:0000313" key="2">
    <source>
        <dbReference type="Proteomes" id="UP001164250"/>
    </source>
</evidence>
<dbReference type="EMBL" id="CM047900">
    <property type="protein sequence ID" value="KAJ0099926.1"/>
    <property type="molecule type" value="Genomic_DNA"/>
</dbReference>
<name>A0ACC1BLR8_9ROSI</name>
<gene>
    <name evidence="1" type="ORF">Patl1_20406</name>
</gene>
<comment type="caution">
    <text evidence="1">The sequence shown here is derived from an EMBL/GenBank/DDBJ whole genome shotgun (WGS) entry which is preliminary data.</text>
</comment>
<evidence type="ECO:0000313" key="1">
    <source>
        <dbReference type="EMBL" id="KAJ0099926.1"/>
    </source>
</evidence>
<dbReference type="Proteomes" id="UP001164250">
    <property type="component" value="Chromosome 4"/>
</dbReference>
<keyword evidence="2" id="KW-1185">Reference proteome</keyword>
<accession>A0ACC1BLR8</accession>
<reference evidence="2" key="1">
    <citation type="journal article" date="2023" name="G3 (Bethesda)">
        <title>Genome assembly and association tests identify interacting loci associated with vigor, precocity, and sex in interspecific pistachio rootstocks.</title>
        <authorList>
            <person name="Palmer W."/>
            <person name="Jacygrad E."/>
            <person name="Sagayaradj S."/>
            <person name="Cavanaugh K."/>
            <person name="Han R."/>
            <person name="Bertier L."/>
            <person name="Beede B."/>
            <person name="Kafkas S."/>
            <person name="Golino D."/>
            <person name="Preece J."/>
            <person name="Michelmore R."/>
        </authorList>
    </citation>
    <scope>NUCLEOTIDE SEQUENCE [LARGE SCALE GENOMIC DNA]</scope>
</reference>
<protein>
    <submittedName>
        <fullName evidence="1">Uncharacterized protein</fullName>
    </submittedName>
</protein>
<sequence>MICRPQGSLIWPDMAMSAKDVVPLEDLIMVPTPPSDSSSSTSPPHLLLSRNLPQMQKPFNIPVQATA</sequence>
<organism evidence="1 2">
    <name type="scientific">Pistacia atlantica</name>
    <dbReference type="NCBI Taxonomy" id="434234"/>
    <lineage>
        <taxon>Eukaryota</taxon>
        <taxon>Viridiplantae</taxon>
        <taxon>Streptophyta</taxon>
        <taxon>Embryophyta</taxon>
        <taxon>Tracheophyta</taxon>
        <taxon>Spermatophyta</taxon>
        <taxon>Magnoliopsida</taxon>
        <taxon>eudicotyledons</taxon>
        <taxon>Gunneridae</taxon>
        <taxon>Pentapetalae</taxon>
        <taxon>rosids</taxon>
        <taxon>malvids</taxon>
        <taxon>Sapindales</taxon>
        <taxon>Anacardiaceae</taxon>
        <taxon>Pistacia</taxon>
    </lineage>
</organism>